<evidence type="ECO:0000313" key="4">
    <source>
        <dbReference type="Proteomes" id="UP001592528"/>
    </source>
</evidence>
<feature type="region of interest" description="Disordered" evidence="1">
    <location>
        <begin position="1"/>
        <end position="44"/>
    </location>
</feature>
<evidence type="ECO:0000313" key="3">
    <source>
        <dbReference type="EMBL" id="MFC1400617.1"/>
    </source>
</evidence>
<feature type="compositionally biased region" description="Low complexity" evidence="1">
    <location>
        <begin position="81"/>
        <end position="99"/>
    </location>
</feature>
<feature type="compositionally biased region" description="Pro residues" evidence="1">
    <location>
        <begin position="8"/>
        <end position="20"/>
    </location>
</feature>
<keyword evidence="4" id="KW-1185">Reference proteome</keyword>
<keyword evidence="2" id="KW-1133">Transmembrane helix</keyword>
<dbReference type="Proteomes" id="UP001592528">
    <property type="component" value="Unassembled WGS sequence"/>
</dbReference>
<keyword evidence="2" id="KW-0472">Membrane</keyword>
<evidence type="ECO:0000256" key="1">
    <source>
        <dbReference type="SAM" id="MobiDB-lite"/>
    </source>
</evidence>
<proteinExistence type="predicted"/>
<comment type="caution">
    <text evidence="3">The sequence shown here is derived from an EMBL/GenBank/DDBJ whole genome shotgun (WGS) entry which is preliminary data.</text>
</comment>
<sequence>MTTELPTPGLPQPEPQPEPQPAETFGTEPPAAEPAAGQDPVRRPGRRRALVLGTLLVLSAVAVGGGVGFGILQADKKPDKPVAAAGASPAPSASPSYGAHADGDHFGALSDLLLPLPVGYNLGPDDPGIGNDTTLTTAQYRAIFDEDIASLSDSDRKKLDGGFNASFVKGDAVRTYQSTGNMVIEVELRQENQQAASYGAAWLKELADSTQAFRAGPAVPGFPKVHCYLPPLASGDKLDYMDCDASVGDIYVRLSAYGVAPLDSTSATDLLRQQLERLAIPGAQI</sequence>
<feature type="region of interest" description="Disordered" evidence="1">
    <location>
        <begin position="80"/>
        <end position="99"/>
    </location>
</feature>
<protein>
    <submittedName>
        <fullName evidence="3">Uncharacterized protein</fullName>
    </submittedName>
</protein>
<gene>
    <name evidence="3" type="ORF">ACEZDJ_04870</name>
</gene>
<dbReference type="EMBL" id="JBHEZZ010000002">
    <property type="protein sequence ID" value="MFC1400617.1"/>
    <property type="molecule type" value="Genomic_DNA"/>
</dbReference>
<accession>A0ABV6UGN3</accession>
<feature type="compositionally biased region" description="Low complexity" evidence="1">
    <location>
        <begin position="21"/>
        <end position="37"/>
    </location>
</feature>
<reference evidence="3 4" key="1">
    <citation type="submission" date="2024-09" db="EMBL/GenBank/DDBJ databases">
        <authorList>
            <person name="Lee S.D."/>
        </authorList>
    </citation>
    <scope>NUCLEOTIDE SEQUENCE [LARGE SCALE GENOMIC DNA]</scope>
    <source>
        <strain evidence="3 4">N1-5</strain>
    </source>
</reference>
<evidence type="ECO:0000256" key="2">
    <source>
        <dbReference type="SAM" id="Phobius"/>
    </source>
</evidence>
<dbReference type="RefSeq" id="WP_030253495.1">
    <property type="nucleotide sequence ID" value="NZ_JBHEZZ010000002.1"/>
</dbReference>
<feature type="transmembrane region" description="Helical" evidence="2">
    <location>
        <begin position="49"/>
        <end position="72"/>
    </location>
</feature>
<name>A0ABV6UGN3_9ACTN</name>
<keyword evidence="2" id="KW-0812">Transmembrane</keyword>
<organism evidence="3 4">
    <name type="scientific">Streptacidiphilus cavernicola</name>
    <dbReference type="NCBI Taxonomy" id="3342716"/>
    <lineage>
        <taxon>Bacteria</taxon>
        <taxon>Bacillati</taxon>
        <taxon>Actinomycetota</taxon>
        <taxon>Actinomycetes</taxon>
        <taxon>Kitasatosporales</taxon>
        <taxon>Streptomycetaceae</taxon>
        <taxon>Streptacidiphilus</taxon>
    </lineage>
</organism>